<feature type="transmembrane region" description="Helical" evidence="6">
    <location>
        <begin position="250"/>
        <end position="275"/>
    </location>
</feature>
<evidence type="ECO:0000256" key="5">
    <source>
        <dbReference type="SAM" id="MobiDB-lite"/>
    </source>
</evidence>
<feature type="transmembrane region" description="Helical" evidence="6">
    <location>
        <begin position="306"/>
        <end position="325"/>
    </location>
</feature>
<feature type="transmembrane region" description="Helical" evidence="6">
    <location>
        <begin position="467"/>
        <end position="486"/>
    </location>
</feature>
<dbReference type="InterPro" id="IPR036259">
    <property type="entry name" value="MFS_trans_sf"/>
</dbReference>
<protein>
    <submittedName>
        <fullName evidence="8">Siderophore iron transporter 3</fullName>
    </submittedName>
</protein>
<dbReference type="PANTHER" id="PTHR23501:SF58">
    <property type="entry name" value="LOW AFFINITY HEME TRANSPORTER STR3"/>
    <property type="match status" value="1"/>
</dbReference>
<keyword evidence="2 6" id="KW-0812">Transmembrane</keyword>
<dbReference type="OrthoDB" id="2241241at2759"/>
<dbReference type="PANTHER" id="PTHR23501">
    <property type="entry name" value="MAJOR FACILITATOR SUPERFAMILY"/>
    <property type="match status" value="1"/>
</dbReference>
<reference evidence="8" key="1">
    <citation type="submission" date="2020-04" db="EMBL/GenBank/DDBJ databases">
        <title>Draft genome resource of the tomato pathogen Pseudocercospora fuligena.</title>
        <authorList>
            <person name="Zaccaron A."/>
        </authorList>
    </citation>
    <scope>NUCLEOTIDE SEQUENCE</scope>
    <source>
        <strain evidence="8">PF001</strain>
    </source>
</reference>
<feature type="transmembrane region" description="Helical" evidence="6">
    <location>
        <begin position="435"/>
        <end position="455"/>
    </location>
</feature>
<evidence type="ECO:0000256" key="6">
    <source>
        <dbReference type="SAM" id="Phobius"/>
    </source>
</evidence>
<name>A0A8H6RRB9_9PEZI</name>
<keyword evidence="3 6" id="KW-1133">Transmembrane helix</keyword>
<accession>A0A8H6RRB9</accession>
<feature type="transmembrane region" description="Helical" evidence="6">
    <location>
        <begin position="403"/>
        <end position="423"/>
    </location>
</feature>
<comment type="subcellular location">
    <subcellularLocation>
        <location evidence="1">Membrane</location>
        <topology evidence="1">Multi-pass membrane protein</topology>
    </subcellularLocation>
</comment>
<dbReference type="AlphaFoldDB" id="A0A8H6RRB9"/>
<organism evidence="8 9">
    <name type="scientific">Pseudocercospora fuligena</name>
    <dbReference type="NCBI Taxonomy" id="685502"/>
    <lineage>
        <taxon>Eukaryota</taxon>
        <taxon>Fungi</taxon>
        <taxon>Dikarya</taxon>
        <taxon>Ascomycota</taxon>
        <taxon>Pezizomycotina</taxon>
        <taxon>Dothideomycetes</taxon>
        <taxon>Dothideomycetidae</taxon>
        <taxon>Mycosphaerellales</taxon>
        <taxon>Mycosphaerellaceae</taxon>
        <taxon>Pseudocercospora</taxon>
    </lineage>
</organism>
<comment type="caution">
    <text evidence="8">The sequence shown here is derived from an EMBL/GenBank/DDBJ whole genome shotgun (WGS) entry which is preliminary data.</text>
</comment>
<dbReference type="SUPFAM" id="SSF103473">
    <property type="entry name" value="MFS general substrate transporter"/>
    <property type="match status" value="1"/>
</dbReference>
<proteinExistence type="predicted"/>
<feature type="transmembrane region" description="Helical" evidence="6">
    <location>
        <begin position="600"/>
        <end position="624"/>
    </location>
</feature>
<sequence length="752" mass="81103">MLNGLASCRVVSDLGHSAWSTRCKCLLSRVRGQSSHSSRGRPATHLLVLVQRRPLPDGYSPLLGNIAFLSTRLCVMPTSSSSAKEDSRQSGSALSAPFSSSTSASTHHQQRLYGTMAASKDDPNTADDKSPETLTAIDESSASETTTEHRHDEVHQQAGITKVEAFNKALYRSGPSGRLLLYVLVVSIALTMCAYALDQGITYQFNAIAASAFSHHAELGAVNTASTIIRAISKPFLGKLADITSRPTTYMVVLVVYAVGFAVAASSTTLAAYIVGASFTAFGKSGLDLLSDIIVGDLTPLQWRGFWGGMLSTPFLVTTFINGFISDAFIPDNWRWGLGMFAIIVPVCLLPAIITLYAMQHKAAKMGMVSMGDAGVTRKEGLELKSARQYLALARSTAIEMDLFGLLLLGVAFSLILLALNLAPSADNGWGNASMIAMLVVGFVILGLFVAYEALLAPVPFSPRRILTNRAFLAALAVDVFNQMASAVRNNYFSSYIYITKPWSNYAWTVFTAATTLTLCTMSPIGGLIHRATHRYKTLMVIGAIIKLVGYGIMIDGNTRSTTSTARLAISQVLLGMGAWTVIGVRVGSQASVAHQDLSTVISVLSLWSTMASSIGSTIAATIWQSRMLNYMREECPPGTSETTLKAIYSSIKTLKTKYDWDDPIRIGAIAAYARTNGIIFTTALVIAALPVIFSCFMPNYYLGRQRDVVDNKDLTGEIAEVPQVPQAIVPATEAKNAGIWQKLKNAYYREN</sequence>
<dbReference type="Pfam" id="PF07690">
    <property type="entry name" value="MFS_1"/>
    <property type="match status" value="1"/>
</dbReference>
<evidence type="ECO:0000256" key="2">
    <source>
        <dbReference type="ARBA" id="ARBA00022692"/>
    </source>
</evidence>
<dbReference type="EMBL" id="JABCIY010000031">
    <property type="protein sequence ID" value="KAF7196089.1"/>
    <property type="molecule type" value="Genomic_DNA"/>
</dbReference>
<dbReference type="Gene3D" id="1.20.1250.20">
    <property type="entry name" value="MFS general substrate transporter like domains"/>
    <property type="match status" value="1"/>
</dbReference>
<evidence type="ECO:0000256" key="3">
    <source>
        <dbReference type="ARBA" id="ARBA00022989"/>
    </source>
</evidence>
<feature type="region of interest" description="Disordered" evidence="5">
    <location>
        <begin position="80"/>
        <end position="105"/>
    </location>
</feature>
<dbReference type="InterPro" id="IPR011701">
    <property type="entry name" value="MFS"/>
</dbReference>
<feature type="transmembrane region" description="Helical" evidence="6">
    <location>
        <begin position="179"/>
        <end position="197"/>
    </location>
</feature>
<dbReference type="GO" id="GO:0005886">
    <property type="term" value="C:plasma membrane"/>
    <property type="evidence" value="ECO:0007669"/>
    <property type="project" value="TreeGrafter"/>
</dbReference>
<evidence type="ECO:0000256" key="1">
    <source>
        <dbReference type="ARBA" id="ARBA00004141"/>
    </source>
</evidence>
<evidence type="ECO:0000313" key="8">
    <source>
        <dbReference type="EMBL" id="KAF7196089.1"/>
    </source>
</evidence>
<dbReference type="GO" id="GO:0022857">
    <property type="term" value="F:transmembrane transporter activity"/>
    <property type="evidence" value="ECO:0007669"/>
    <property type="project" value="InterPro"/>
</dbReference>
<dbReference type="Proteomes" id="UP000660729">
    <property type="component" value="Unassembled WGS sequence"/>
</dbReference>
<keyword evidence="4 6" id="KW-0472">Membrane</keyword>
<feature type="transmembrane region" description="Helical" evidence="6">
    <location>
        <begin position="536"/>
        <end position="554"/>
    </location>
</feature>
<dbReference type="PROSITE" id="PS50850">
    <property type="entry name" value="MFS"/>
    <property type="match status" value="1"/>
</dbReference>
<keyword evidence="9" id="KW-1185">Reference proteome</keyword>
<feature type="transmembrane region" description="Helical" evidence="6">
    <location>
        <begin position="337"/>
        <end position="358"/>
    </location>
</feature>
<feature type="compositionally biased region" description="Low complexity" evidence="5">
    <location>
        <begin position="90"/>
        <end position="105"/>
    </location>
</feature>
<evidence type="ECO:0000256" key="4">
    <source>
        <dbReference type="ARBA" id="ARBA00023136"/>
    </source>
</evidence>
<gene>
    <name evidence="8" type="ORF">HII31_02490</name>
</gene>
<feature type="transmembrane region" description="Helical" evidence="6">
    <location>
        <begin position="566"/>
        <end position="588"/>
    </location>
</feature>
<evidence type="ECO:0000259" key="7">
    <source>
        <dbReference type="PROSITE" id="PS50850"/>
    </source>
</evidence>
<feature type="domain" description="Major facilitator superfamily (MFS) profile" evidence="7">
    <location>
        <begin position="184"/>
        <end position="703"/>
    </location>
</feature>
<feature type="transmembrane region" description="Helical" evidence="6">
    <location>
        <begin position="506"/>
        <end position="529"/>
    </location>
</feature>
<dbReference type="InterPro" id="IPR020846">
    <property type="entry name" value="MFS_dom"/>
</dbReference>
<feature type="transmembrane region" description="Helical" evidence="6">
    <location>
        <begin position="679"/>
        <end position="703"/>
    </location>
</feature>
<evidence type="ECO:0000313" key="9">
    <source>
        <dbReference type="Proteomes" id="UP000660729"/>
    </source>
</evidence>